<keyword evidence="3 7" id="KW-0813">Transport</keyword>
<dbReference type="PANTHER" id="PTHR13678">
    <property type="entry name" value="VACUOLAR PROTEIN SORTING-ASSOCIATED PROTEIN 37"/>
    <property type="match status" value="1"/>
</dbReference>
<dbReference type="GO" id="GO:0000813">
    <property type="term" value="C:ESCRT I complex"/>
    <property type="evidence" value="ECO:0007669"/>
    <property type="project" value="TreeGrafter"/>
</dbReference>
<dbReference type="SUPFAM" id="SSF54495">
    <property type="entry name" value="UBC-like"/>
    <property type="match status" value="1"/>
</dbReference>
<name>A0AAN9Y0H3_9HEMI</name>
<feature type="coiled-coil region" evidence="8">
    <location>
        <begin position="208"/>
        <end position="278"/>
    </location>
</feature>
<evidence type="ECO:0000256" key="1">
    <source>
        <dbReference type="ARBA" id="ARBA00004633"/>
    </source>
</evidence>
<comment type="caution">
    <text evidence="10">The sequence shown here is derived from an EMBL/GenBank/DDBJ whole genome shotgun (WGS) entry which is preliminary data.</text>
</comment>
<dbReference type="InterPro" id="IPR037202">
    <property type="entry name" value="ESCRT_assembly_dom"/>
</dbReference>
<organism evidence="10 11">
    <name type="scientific">Parthenolecanium corni</name>
    <dbReference type="NCBI Taxonomy" id="536013"/>
    <lineage>
        <taxon>Eukaryota</taxon>
        <taxon>Metazoa</taxon>
        <taxon>Ecdysozoa</taxon>
        <taxon>Arthropoda</taxon>
        <taxon>Hexapoda</taxon>
        <taxon>Insecta</taxon>
        <taxon>Pterygota</taxon>
        <taxon>Neoptera</taxon>
        <taxon>Paraneoptera</taxon>
        <taxon>Hemiptera</taxon>
        <taxon>Sternorrhyncha</taxon>
        <taxon>Coccoidea</taxon>
        <taxon>Coccidae</taxon>
        <taxon>Parthenolecanium</taxon>
    </lineage>
</organism>
<dbReference type="InterPro" id="IPR029012">
    <property type="entry name" value="Helix_hairpin_bin_sf"/>
</dbReference>
<keyword evidence="11" id="KW-1185">Reference proteome</keyword>
<comment type="function">
    <text evidence="6">Component of the ESCRT-I complex, a regulator of vesicular trafficking process. Required for the sorting of endocytic ubiquitinated cargos into multivesicular bodies. May be involved in cell growth and differentiation.</text>
</comment>
<evidence type="ECO:0000256" key="8">
    <source>
        <dbReference type="SAM" id="Coils"/>
    </source>
</evidence>
<dbReference type="SUPFAM" id="SSF140111">
    <property type="entry name" value="Endosomal sorting complex assembly domain"/>
    <property type="match status" value="1"/>
</dbReference>
<evidence type="ECO:0000256" key="4">
    <source>
        <dbReference type="ARBA" id="ARBA00022753"/>
    </source>
</evidence>
<evidence type="ECO:0000313" key="10">
    <source>
        <dbReference type="EMBL" id="KAK7579911.1"/>
    </source>
</evidence>
<dbReference type="InterPro" id="IPR009851">
    <property type="entry name" value="Mod_r"/>
</dbReference>
<keyword evidence="8" id="KW-0175">Coiled coil</keyword>
<dbReference type="GO" id="GO:0006623">
    <property type="term" value="P:protein targeting to vacuole"/>
    <property type="evidence" value="ECO:0007669"/>
    <property type="project" value="TreeGrafter"/>
</dbReference>
<gene>
    <name evidence="10" type="ORF">V9T40_000540</name>
</gene>
<reference evidence="10 11" key="1">
    <citation type="submission" date="2024-03" db="EMBL/GenBank/DDBJ databases">
        <title>Adaptation during the transition from Ophiocordyceps entomopathogen to insect associate is accompanied by gene loss and intensified selection.</title>
        <authorList>
            <person name="Ward C.M."/>
            <person name="Onetto C.A."/>
            <person name="Borneman A.R."/>
        </authorList>
    </citation>
    <scope>NUCLEOTIDE SEQUENCE [LARGE SCALE GENOMIC DNA]</scope>
    <source>
        <strain evidence="10">AWRI1</strain>
        <tissue evidence="10">Single Adult Female</tissue>
    </source>
</reference>
<dbReference type="Gene3D" id="1.10.287.660">
    <property type="entry name" value="Helix hairpin bin"/>
    <property type="match status" value="1"/>
</dbReference>
<protein>
    <recommendedName>
        <fullName evidence="9">VPS37 C-terminal domain-containing protein</fullName>
    </recommendedName>
</protein>
<feature type="domain" description="VPS37 C-terminal" evidence="9">
    <location>
        <begin position="235"/>
        <end position="320"/>
    </location>
</feature>
<accession>A0AAN9Y0H3</accession>
<comment type="similarity">
    <text evidence="2">Belongs to the VPS37 family.</text>
</comment>
<dbReference type="EMBL" id="JBBCAQ010000034">
    <property type="protein sequence ID" value="KAK7579911.1"/>
    <property type="molecule type" value="Genomic_DNA"/>
</dbReference>
<dbReference type="InterPro" id="IPR016135">
    <property type="entry name" value="UBQ-conjugating_enzyme/RWD"/>
</dbReference>
<dbReference type="GO" id="GO:0031902">
    <property type="term" value="C:late endosome membrane"/>
    <property type="evidence" value="ECO:0007669"/>
    <property type="project" value="UniProtKB-SubCell"/>
</dbReference>
<dbReference type="Proteomes" id="UP001367676">
    <property type="component" value="Unassembled WGS sequence"/>
</dbReference>
<dbReference type="PROSITE" id="PS51314">
    <property type="entry name" value="VPS37_C"/>
    <property type="match status" value="1"/>
</dbReference>
<keyword evidence="5 7" id="KW-0653">Protein transport</keyword>
<dbReference type="GO" id="GO:0006612">
    <property type="term" value="P:protein targeting to membrane"/>
    <property type="evidence" value="ECO:0007669"/>
    <property type="project" value="TreeGrafter"/>
</dbReference>
<dbReference type="AlphaFoldDB" id="A0AAN9Y0H3"/>
<dbReference type="GO" id="GO:0043162">
    <property type="term" value="P:ubiquitin-dependent protein catabolic process via the multivesicular body sorting pathway"/>
    <property type="evidence" value="ECO:0007669"/>
    <property type="project" value="TreeGrafter"/>
</dbReference>
<evidence type="ECO:0000313" key="11">
    <source>
        <dbReference type="Proteomes" id="UP001367676"/>
    </source>
</evidence>
<evidence type="ECO:0000259" key="9">
    <source>
        <dbReference type="PROSITE" id="PS51314"/>
    </source>
</evidence>
<sequence>MNFSAPFCTRFTSINNDRKRQIDTLKVFNDNVTEITENTEYMVEFNAGDNKLAMLILLSPDFPMEKPLLKITPSISHQWVNENSEIVAAPGFLNFTVYSDLGRVVQAIIRDLQRNPPPLRHKESPVSVINRSKNLDHVETNSSSEDYEQSFEVMSSVIGRLHKMTVEELMKLDENEESLDQFISELPHVKSLKQTVTDMINCTDSLNMENIECKKKIHENEAQVEEKRAEYQKHSEKYENLYEEYRKLAEIRAPKNVKKRLKQKIASLDAESETVAENFLESNMTMDEFLTQYKALRMEVHALKVKEDQVSQRMQMDGSTP</sequence>
<evidence type="ECO:0000256" key="6">
    <source>
        <dbReference type="ARBA" id="ARBA00025010"/>
    </source>
</evidence>
<keyword evidence="4" id="KW-0967">Endosome</keyword>
<evidence type="ECO:0000256" key="2">
    <source>
        <dbReference type="ARBA" id="ARBA00007617"/>
    </source>
</evidence>
<proteinExistence type="inferred from homology"/>
<dbReference type="PANTHER" id="PTHR13678:SF25">
    <property type="entry name" value="EG:115C2.5 PROTEIN"/>
    <property type="match status" value="1"/>
</dbReference>
<evidence type="ECO:0000256" key="3">
    <source>
        <dbReference type="ARBA" id="ARBA00022448"/>
    </source>
</evidence>
<evidence type="ECO:0000256" key="5">
    <source>
        <dbReference type="ARBA" id="ARBA00022927"/>
    </source>
</evidence>
<comment type="subcellular location">
    <subcellularLocation>
        <location evidence="1">Late endosome membrane</location>
        <topology evidence="1">Peripheral membrane protein</topology>
    </subcellularLocation>
</comment>
<evidence type="ECO:0000256" key="7">
    <source>
        <dbReference type="PROSITE-ProRule" id="PRU00646"/>
    </source>
</evidence>
<dbReference type="Pfam" id="PF07200">
    <property type="entry name" value="Mod_r"/>
    <property type="match status" value="1"/>
</dbReference>